<evidence type="ECO:0000256" key="1">
    <source>
        <dbReference type="ARBA" id="ARBA00022741"/>
    </source>
</evidence>
<dbReference type="EMBL" id="KK104698">
    <property type="protein sequence ID" value="KIY93534.1"/>
    <property type="molecule type" value="Genomic_DNA"/>
</dbReference>
<proteinExistence type="predicted"/>
<dbReference type="InterPro" id="IPR017998">
    <property type="entry name" value="Chaperone_TCP-1"/>
</dbReference>
<dbReference type="Proteomes" id="UP000054498">
    <property type="component" value="Unassembled WGS sequence"/>
</dbReference>
<dbReference type="KEGG" id="mng:MNEG_14428"/>
<gene>
    <name evidence="4" type="ORF">MNEG_14428</name>
</gene>
<dbReference type="InterPro" id="IPR027413">
    <property type="entry name" value="GROEL-like_equatorial_sf"/>
</dbReference>
<dbReference type="Pfam" id="PF00118">
    <property type="entry name" value="Cpn60_TCP1"/>
    <property type="match status" value="1"/>
</dbReference>
<accession>A0A0D2LP31</accession>
<dbReference type="PANTHER" id="PTHR11353">
    <property type="entry name" value="CHAPERONIN"/>
    <property type="match status" value="1"/>
</dbReference>
<dbReference type="AlphaFoldDB" id="A0A0D2LP31"/>
<evidence type="ECO:0000313" key="4">
    <source>
        <dbReference type="EMBL" id="KIY93534.1"/>
    </source>
</evidence>
<dbReference type="STRING" id="145388.A0A0D2LP31"/>
<dbReference type="OrthoDB" id="10248520at2759"/>
<dbReference type="GeneID" id="25731989"/>
<dbReference type="RefSeq" id="XP_013892554.1">
    <property type="nucleotide sequence ID" value="XM_014037100.1"/>
</dbReference>
<dbReference type="GO" id="GO:0140662">
    <property type="term" value="F:ATP-dependent protein folding chaperone"/>
    <property type="evidence" value="ECO:0007669"/>
    <property type="project" value="InterPro"/>
</dbReference>
<dbReference type="GO" id="GO:0005524">
    <property type="term" value="F:ATP binding"/>
    <property type="evidence" value="ECO:0007669"/>
    <property type="project" value="UniProtKB-KW"/>
</dbReference>
<evidence type="ECO:0000256" key="2">
    <source>
        <dbReference type="ARBA" id="ARBA00022840"/>
    </source>
</evidence>
<name>A0A0D2LP31_9CHLO</name>
<evidence type="ECO:0000256" key="3">
    <source>
        <dbReference type="ARBA" id="ARBA00023186"/>
    </source>
</evidence>
<keyword evidence="3" id="KW-0143">Chaperone</keyword>
<reference evidence="4 5" key="1">
    <citation type="journal article" date="2013" name="BMC Genomics">
        <title>Reconstruction of the lipid metabolism for the microalga Monoraphidium neglectum from its genome sequence reveals characteristics suitable for biofuel production.</title>
        <authorList>
            <person name="Bogen C."/>
            <person name="Al-Dilaimi A."/>
            <person name="Albersmeier A."/>
            <person name="Wichmann J."/>
            <person name="Grundmann M."/>
            <person name="Rupp O."/>
            <person name="Lauersen K.J."/>
            <person name="Blifernez-Klassen O."/>
            <person name="Kalinowski J."/>
            <person name="Goesmann A."/>
            <person name="Mussgnug J.H."/>
            <person name="Kruse O."/>
        </authorList>
    </citation>
    <scope>NUCLEOTIDE SEQUENCE [LARGE SCALE GENOMIC DNA]</scope>
    <source>
        <strain evidence="4 5">SAG 48.87</strain>
    </source>
</reference>
<evidence type="ECO:0000313" key="5">
    <source>
        <dbReference type="Proteomes" id="UP000054498"/>
    </source>
</evidence>
<dbReference type="SUPFAM" id="SSF48592">
    <property type="entry name" value="GroEL equatorial domain-like"/>
    <property type="match status" value="1"/>
</dbReference>
<keyword evidence="2" id="KW-0067">ATP-binding</keyword>
<dbReference type="Gene3D" id="1.10.560.10">
    <property type="entry name" value="GroEL-like equatorial domain"/>
    <property type="match status" value="1"/>
</dbReference>
<organism evidence="4 5">
    <name type="scientific">Monoraphidium neglectum</name>
    <dbReference type="NCBI Taxonomy" id="145388"/>
    <lineage>
        <taxon>Eukaryota</taxon>
        <taxon>Viridiplantae</taxon>
        <taxon>Chlorophyta</taxon>
        <taxon>core chlorophytes</taxon>
        <taxon>Chlorophyceae</taxon>
        <taxon>CS clade</taxon>
        <taxon>Sphaeropleales</taxon>
        <taxon>Selenastraceae</taxon>
        <taxon>Monoraphidium</taxon>
    </lineage>
</organism>
<keyword evidence="5" id="KW-1185">Reference proteome</keyword>
<sequence length="102" mass="11017">MHALLVLPKTLAVNAAKDATELVAKLRAFHHSAQTDPSKAGLAEYGLDLVEGRVRNNVEAGVLEPALSKTKMIQFATEAAITILRIDDLIRLEPQQDGGDDE</sequence>
<dbReference type="InterPro" id="IPR002423">
    <property type="entry name" value="Cpn60/GroEL/TCP-1"/>
</dbReference>
<keyword evidence="1" id="KW-0547">Nucleotide-binding</keyword>
<protein>
    <submittedName>
        <fullName evidence="4">T-complex protein 1 subunit alpha</fullName>
    </submittedName>
</protein>